<proteinExistence type="predicted"/>
<keyword evidence="1" id="KW-0472">Membrane</keyword>
<evidence type="ECO:0000256" key="1">
    <source>
        <dbReference type="SAM" id="Phobius"/>
    </source>
</evidence>
<name>A0A3L9ZWV5_9FLAO</name>
<feature type="transmembrane region" description="Helical" evidence="1">
    <location>
        <begin position="6"/>
        <end position="24"/>
    </location>
</feature>
<reference evidence="2 3" key="1">
    <citation type="submission" date="2018-10" db="EMBL/GenBank/DDBJ databases">
        <title>Genomic Encyclopedia of Archaeal and Bacterial Type Strains, Phase II (KMG-II): from individual species to whole genera.</title>
        <authorList>
            <person name="Goeker M."/>
        </authorList>
    </citation>
    <scope>NUCLEOTIDE SEQUENCE [LARGE SCALE GENOMIC DNA]</scope>
    <source>
        <strain evidence="2 3">DSM 19727</strain>
    </source>
</reference>
<sequence length="45" mass="5375">MTHDNFLLILVLKLVLYNGITIFVRFKFIEYQFIVTIKAVRELDS</sequence>
<accession>A0A3L9ZWV5</accession>
<evidence type="ECO:0000313" key="3">
    <source>
        <dbReference type="Proteomes" id="UP000280368"/>
    </source>
</evidence>
<keyword evidence="1" id="KW-0812">Transmembrane</keyword>
<organism evidence="2 3">
    <name type="scientific">Flavobacterium weaverense</name>
    <dbReference type="NCBI Taxonomy" id="271156"/>
    <lineage>
        <taxon>Bacteria</taxon>
        <taxon>Pseudomonadati</taxon>
        <taxon>Bacteroidota</taxon>
        <taxon>Flavobacteriia</taxon>
        <taxon>Flavobacteriales</taxon>
        <taxon>Flavobacteriaceae</taxon>
        <taxon>Flavobacterium</taxon>
    </lineage>
</organism>
<dbReference type="EMBL" id="REFH01000010">
    <property type="protein sequence ID" value="RMA74895.1"/>
    <property type="molecule type" value="Genomic_DNA"/>
</dbReference>
<keyword evidence="3" id="KW-1185">Reference proteome</keyword>
<dbReference type="AlphaFoldDB" id="A0A3L9ZWV5"/>
<gene>
    <name evidence="2" type="ORF">BC961_2231</name>
</gene>
<keyword evidence="1" id="KW-1133">Transmembrane helix</keyword>
<protein>
    <submittedName>
        <fullName evidence="2">Uncharacterized protein</fullName>
    </submittedName>
</protein>
<comment type="caution">
    <text evidence="2">The sequence shown here is derived from an EMBL/GenBank/DDBJ whole genome shotgun (WGS) entry which is preliminary data.</text>
</comment>
<evidence type="ECO:0000313" key="2">
    <source>
        <dbReference type="EMBL" id="RMA74895.1"/>
    </source>
</evidence>
<dbReference type="Proteomes" id="UP000280368">
    <property type="component" value="Unassembled WGS sequence"/>
</dbReference>